<gene>
    <name evidence="11" type="ORF">BCR15_07850</name>
</gene>
<dbReference type="FunFam" id="3.30.565.10:FF:000006">
    <property type="entry name" value="Sensor histidine kinase WalK"/>
    <property type="match status" value="1"/>
</dbReference>
<evidence type="ECO:0000256" key="1">
    <source>
        <dbReference type="ARBA" id="ARBA00000085"/>
    </source>
</evidence>
<dbReference type="EC" id="2.7.13.3" evidence="3"/>
<dbReference type="Pfam" id="PF00512">
    <property type="entry name" value="HisKA"/>
    <property type="match status" value="1"/>
</dbReference>
<keyword evidence="7 11" id="KW-0418">Kinase</keyword>
<dbReference type="EMBL" id="MBQD01000024">
    <property type="protein sequence ID" value="OCL31958.1"/>
    <property type="molecule type" value="Genomic_DNA"/>
</dbReference>
<dbReference type="SMART" id="SM00388">
    <property type="entry name" value="HisKA"/>
    <property type="match status" value="1"/>
</dbReference>
<dbReference type="RefSeq" id="WP_068752306.1">
    <property type="nucleotide sequence ID" value="NZ_LR214441.1"/>
</dbReference>
<comment type="subcellular location">
    <subcellularLocation>
        <location evidence="2">Cell membrane</location>
    </subcellularLocation>
</comment>
<dbReference type="InterPro" id="IPR050428">
    <property type="entry name" value="TCS_sensor_his_kinase"/>
</dbReference>
<dbReference type="Gene3D" id="3.30.565.10">
    <property type="entry name" value="Histidine kinase-like ATPase, C-terminal domain"/>
    <property type="match status" value="1"/>
</dbReference>
<comment type="catalytic activity">
    <reaction evidence="1">
        <text>ATP + protein L-histidine = ADP + protein N-phospho-L-histidine.</text>
        <dbReference type="EC" id="2.7.13.3"/>
    </reaction>
</comment>
<keyword evidence="9" id="KW-0902">Two-component regulatory system</keyword>
<dbReference type="Proteomes" id="UP000093501">
    <property type="component" value="Unassembled WGS sequence"/>
</dbReference>
<reference evidence="12" key="1">
    <citation type="submission" date="2016-07" db="EMBL/GenBank/DDBJ databases">
        <authorList>
            <person name="Florea S."/>
            <person name="Webb J.S."/>
            <person name="Jaromczyk J."/>
            <person name="Schardl C.L."/>
        </authorList>
    </citation>
    <scope>NUCLEOTIDE SEQUENCE [LARGE SCALE GENOMIC DNA]</scope>
    <source>
        <strain evidence="12">IPBSL-7</strain>
    </source>
</reference>
<comment type="caution">
    <text evidence="11">The sequence shown here is derived from an EMBL/GenBank/DDBJ whole genome shotgun (WGS) entry which is preliminary data.</text>
</comment>
<dbReference type="CDD" id="cd00082">
    <property type="entry name" value="HisKA"/>
    <property type="match status" value="1"/>
</dbReference>
<dbReference type="GO" id="GO:0005886">
    <property type="term" value="C:plasma membrane"/>
    <property type="evidence" value="ECO:0007669"/>
    <property type="project" value="UniProtKB-SubCell"/>
</dbReference>
<evidence type="ECO:0000256" key="8">
    <source>
        <dbReference type="ARBA" id="ARBA00022989"/>
    </source>
</evidence>
<organism evidence="11 12">
    <name type="scientific">Tessaracoccus lapidicaptus</name>
    <dbReference type="NCBI Taxonomy" id="1427523"/>
    <lineage>
        <taxon>Bacteria</taxon>
        <taxon>Bacillati</taxon>
        <taxon>Actinomycetota</taxon>
        <taxon>Actinomycetes</taxon>
        <taxon>Propionibacteriales</taxon>
        <taxon>Propionibacteriaceae</taxon>
        <taxon>Tessaracoccus</taxon>
    </lineage>
</organism>
<evidence type="ECO:0000256" key="10">
    <source>
        <dbReference type="ARBA" id="ARBA00023136"/>
    </source>
</evidence>
<dbReference type="SUPFAM" id="SSF55874">
    <property type="entry name" value="ATPase domain of HSP90 chaperone/DNA topoisomerase II/histidine kinase"/>
    <property type="match status" value="1"/>
</dbReference>
<dbReference type="SUPFAM" id="SSF158472">
    <property type="entry name" value="HAMP domain-like"/>
    <property type="match status" value="1"/>
</dbReference>
<dbReference type="Pfam" id="PF00672">
    <property type="entry name" value="HAMP"/>
    <property type="match status" value="1"/>
</dbReference>
<sequence>MRPRAHGWGLGSRLFAAQAVALAAGAVTAAAVAVVIGPPLFHAHLMEASRPTAVTDMAHIEEAFVDAGLVSLGVGLVIALLLALGVSWYVTRRIRTPLDHLTAAAVQMSRGDYTARVDAAGAGPELATLGETFNAMAGRLDSIEVTRRRLLSDVAHEMRTPLATLNAHLEALEDGVTAWDDDTRHVLEDQAERLTRLARDLDEVSRAEEGRIPLELVESGLAPLVRSAVEALAPRFATKGVALEVDLADGPVTVDAQRVGQLLTNLLTNALRHTPPGGRVRVTSAVGRDAVVEVTDDGDGMTAEQLGHCFERFYRGDTARDREHGGSGIGLTIARAFAEAHGGSLTASSPGPGAGSTFRLRLPVERP</sequence>
<protein>
    <recommendedName>
        <fullName evidence="3">histidine kinase</fullName>
        <ecNumber evidence="3">2.7.13.3</ecNumber>
    </recommendedName>
</protein>
<dbReference type="Gene3D" id="1.10.287.130">
    <property type="match status" value="1"/>
</dbReference>
<proteinExistence type="predicted"/>
<evidence type="ECO:0000256" key="6">
    <source>
        <dbReference type="ARBA" id="ARBA00022692"/>
    </source>
</evidence>
<dbReference type="AlphaFoldDB" id="A0A1C0AIM2"/>
<evidence type="ECO:0000256" key="5">
    <source>
        <dbReference type="ARBA" id="ARBA00022679"/>
    </source>
</evidence>
<dbReference type="InterPro" id="IPR004358">
    <property type="entry name" value="Sig_transdc_His_kin-like_C"/>
</dbReference>
<keyword evidence="6" id="KW-0812">Transmembrane</keyword>
<dbReference type="PRINTS" id="PR00344">
    <property type="entry name" value="BCTRLSENSOR"/>
</dbReference>
<dbReference type="PANTHER" id="PTHR45436:SF5">
    <property type="entry name" value="SENSOR HISTIDINE KINASE TRCS"/>
    <property type="match status" value="1"/>
</dbReference>
<dbReference type="InterPro" id="IPR003594">
    <property type="entry name" value="HATPase_dom"/>
</dbReference>
<dbReference type="PANTHER" id="PTHR45436">
    <property type="entry name" value="SENSOR HISTIDINE KINASE YKOH"/>
    <property type="match status" value="1"/>
</dbReference>
<dbReference type="InterPro" id="IPR036097">
    <property type="entry name" value="HisK_dim/P_sf"/>
</dbReference>
<dbReference type="PROSITE" id="PS50109">
    <property type="entry name" value="HIS_KIN"/>
    <property type="match status" value="1"/>
</dbReference>
<dbReference type="CDD" id="cd06225">
    <property type="entry name" value="HAMP"/>
    <property type="match status" value="1"/>
</dbReference>
<dbReference type="Pfam" id="PF02518">
    <property type="entry name" value="HATPase_c"/>
    <property type="match status" value="1"/>
</dbReference>
<dbReference type="InterPro" id="IPR003661">
    <property type="entry name" value="HisK_dim/P_dom"/>
</dbReference>
<evidence type="ECO:0000256" key="9">
    <source>
        <dbReference type="ARBA" id="ARBA00023012"/>
    </source>
</evidence>
<keyword evidence="5" id="KW-0808">Transferase</keyword>
<evidence type="ECO:0000256" key="4">
    <source>
        <dbReference type="ARBA" id="ARBA00022553"/>
    </source>
</evidence>
<dbReference type="GO" id="GO:0000155">
    <property type="term" value="F:phosphorelay sensor kinase activity"/>
    <property type="evidence" value="ECO:0007669"/>
    <property type="project" value="InterPro"/>
</dbReference>
<evidence type="ECO:0000313" key="11">
    <source>
        <dbReference type="EMBL" id="OCL31958.1"/>
    </source>
</evidence>
<dbReference type="SMART" id="SM00304">
    <property type="entry name" value="HAMP"/>
    <property type="match status" value="1"/>
</dbReference>
<dbReference type="InterPro" id="IPR005467">
    <property type="entry name" value="His_kinase_dom"/>
</dbReference>
<dbReference type="InterPro" id="IPR036890">
    <property type="entry name" value="HATPase_C_sf"/>
</dbReference>
<evidence type="ECO:0000313" key="12">
    <source>
        <dbReference type="Proteomes" id="UP000093501"/>
    </source>
</evidence>
<dbReference type="SMART" id="SM00387">
    <property type="entry name" value="HATPase_c"/>
    <property type="match status" value="1"/>
</dbReference>
<dbReference type="InterPro" id="IPR003660">
    <property type="entry name" value="HAMP_dom"/>
</dbReference>
<dbReference type="SUPFAM" id="SSF47384">
    <property type="entry name" value="Homodimeric domain of signal transducing histidine kinase"/>
    <property type="match status" value="1"/>
</dbReference>
<keyword evidence="10" id="KW-0472">Membrane</keyword>
<keyword evidence="8" id="KW-1133">Transmembrane helix</keyword>
<keyword evidence="12" id="KW-1185">Reference proteome</keyword>
<accession>A0A1C0AIM2</accession>
<evidence type="ECO:0000256" key="7">
    <source>
        <dbReference type="ARBA" id="ARBA00022777"/>
    </source>
</evidence>
<keyword evidence="4" id="KW-0597">Phosphoprotein</keyword>
<dbReference type="PROSITE" id="PS50885">
    <property type="entry name" value="HAMP"/>
    <property type="match status" value="1"/>
</dbReference>
<evidence type="ECO:0000256" key="2">
    <source>
        <dbReference type="ARBA" id="ARBA00004236"/>
    </source>
</evidence>
<evidence type="ECO:0000256" key="3">
    <source>
        <dbReference type="ARBA" id="ARBA00012438"/>
    </source>
</evidence>
<dbReference type="Gene3D" id="6.10.340.10">
    <property type="match status" value="1"/>
</dbReference>
<dbReference type="CDD" id="cd00075">
    <property type="entry name" value="HATPase"/>
    <property type="match status" value="1"/>
</dbReference>
<name>A0A1C0AIM2_9ACTN</name>